<dbReference type="InterPro" id="IPR035983">
    <property type="entry name" value="Hect_E3_ubiquitin_ligase"/>
</dbReference>
<evidence type="ECO:0000256" key="1">
    <source>
        <dbReference type="ARBA" id="ARBA00022786"/>
    </source>
</evidence>
<feature type="domain" description="HECT" evidence="4">
    <location>
        <begin position="349"/>
        <end position="383"/>
    </location>
</feature>
<dbReference type="AlphaFoldDB" id="A0A8B8DXX5"/>
<keyword evidence="5" id="KW-1185">Reference proteome</keyword>
<evidence type="ECO:0000313" key="5">
    <source>
        <dbReference type="Proteomes" id="UP000694844"/>
    </source>
</evidence>
<dbReference type="RefSeq" id="XP_022332800.1">
    <property type="nucleotide sequence ID" value="XM_022477092.1"/>
</dbReference>
<dbReference type="InterPro" id="IPR000569">
    <property type="entry name" value="HECT_dom"/>
</dbReference>
<evidence type="ECO:0000313" key="6">
    <source>
        <dbReference type="RefSeq" id="XP_022332800.1"/>
    </source>
</evidence>
<evidence type="ECO:0000256" key="2">
    <source>
        <dbReference type="PROSITE-ProRule" id="PRU00104"/>
    </source>
</evidence>
<dbReference type="GeneID" id="111130265"/>
<dbReference type="SUPFAM" id="SSF56204">
    <property type="entry name" value="Hect, E3 ligase catalytic domain"/>
    <property type="match status" value="1"/>
</dbReference>
<dbReference type="Proteomes" id="UP000694844">
    <property type="component" value="Chromosome 4"/>
</dbReference>
<dbReference type="KEGG" id="cvn:111130265"/>
<gene>
    <name evidence="6" type="primary">LOC111130265</name>
</gene>
<feature type="region of interest" description="Disordered" evidence="3">
    <location>
        <begin position="218"/>
        <end position="242"/>
    </location>
</feature>
<dbReference type="GO" id="GO:0004842">
    <property type="term" value="F:ubiquitin-protein transferase activity"/>
    <property type="evidence" value="ECO:0007669"/>
    <property type="project" value="InterPro"/>
</dbReference>
<reference evidence="6" key="1">
    <citation type="submission" date="2025-08" db="UniProtKB">
        <authorList>
            <consortium name="RefSeq"/>
        </authorList>
    </citation>
    <scope>IDENTIFICATION</scope>
    <source>
        <tissue evidence="6">Whole sample</tissue>
    </source>
</reference>
<name>A0A8B8DXX5_CRAVI</name>
<dbReference type="PROSITE" id="PS50237">
    <property type="entry name" value="HECT"/>
    <property type="match status" value="1"/>
</dbReference>
<evidence type="ECO:0000259" key="4">
    <source>
        <dbReference type="PROSITE" id="PS50237"/>
    </source>
</evidence>
<comment type="caution">
    <text evidence="2">Lacks conserved residue(s) required for the propagation of feature annotation.</text>
</comment>
<accession>A0A8B8DXX5</accession>
<proteinExistence type="predicted"/>
<protein>
    <submittedName>
        <fullName evidence="6">Uncharacterized protein LOC111130265 isoform X1</fullName>
    </submittedName>
</protein>
<dbReference type="Gene3D" id="3.90.1750.10">
    <property type="entry name" value="Hect, E3 ligase catalytic domains"/>
    <property type="match status" value="1"/>
</dbReference>
<evidence type="ECO:0000256" key="3">
    <source>
        <dbReference type="SAM" id="MobiDB-lite"/>
    </source>
</evidence>
<sequence length="682" mass="77490">MEDKKEEIIKCLEKAAELLKGPGSSHTEAAVAPPNFRYSHLPVNLNHRNQQSVRNLFRPYSNGGRNVISYWSHKFLCLWSKDSDTVPSKEEKKLLFEAGLGEKKITFVKNNTPEDFTKKLEENYPKMKGCGGYELLRTATSSRIELELIRPGSNGYTSEYLSNSYLGQATCFIRPIQIDLDISPVGEEHIGRKERCLECGEDVPLLHLRNHLLKCKGTKENDADHDDSDDNSLPTIQKRKVPKRSHLLSTNRPICEYACASTSNNSCNNRKDSENQDKGICPICKESLPIDILPQHAAVCGEEETPGSLKVALMQKRSLYENEDKEVWNIKVLRRNFIKTATEQLEDADPADWLKKPKVEFIGEEGIDCGGLLREFFSLLFKDGEEFEGNNFSVNSKLLDQKRYILAGKAVATSILHGHPGPRRLNKYVVDYILTGEEPNMDSVSVEELNREDFKNAIKQMEEALPDNIEMVYEGCITLLDNAGYKQRLLYDNRNEAIRALKAYCLLYGKMAAIHQFIEGLKLHGILNLLKQFPVEGAKFLSEDSLPTAEEVHYFLKPTFSEKEEEKNREEAIIYNFSRFLQKVERKKISTLCIDPFAEVPTEEELCINTSHILTCLLGCRRIPENIPYIVIEFDHKKSSLPKVNTCLPSVIFADTEKLQNYAHFEEIIISTIVGSYGFGSA</sequence>
<organism evidence="5 6">
    <name type="scientific">Crassostrea virginica</name>
    <name type="common">Eastern oyster</name>
    <dbReference type="NCBI Taxonomy" id="6565"/>
    <lineage>
        <taxon>Eukaryota</taxon>
        <taxon>Metazoa</taxon>
        <taxon>Spiralia</taxon>
        <taxon>Lophotrochozoa</taxon>
        <taxon>Mollusca</taxon>
        <taxon>Bivalvia</taxon>
        <taxon>Autobranchia</taxon>
        <taxon>Pteriomorphia</taxon>
        <taxon>Ostreida</taxon>
        <taxon>Ostreoidea</taxon>
        <taxon>Ostreidae</taxon>
        <taxon>Crassostrea</taxon>
    </lineage>
</organism>
<dbReference type="OrthoDB" id="6127648at2759"/>
<keyword evidence="1 2" id="KW-0833">Ubl conjugation pathway</keyword>